<keyword evidence="2" id="KW-1185">Reference proteome</keyword>
<evidence type="ECO:0000313" key="1">
    <source>
        <dbReference type="EMBL" id="TFK68542.1"/>
    </source>
</evidence>
<organism evidence="1 2">
    <name type="scientific">Pluteus cervinus</name>
    <dbReference type="NCBI Taxonomy" id="181527"/>
    <lineage>
        <taxon>Eukaryota</taxon>
        <taxon>Fungi</taxon>
        <taxon>Dikarya</taxon>
        <taxon>Basidiomycota</taxon>
        <taxon>Agaricomycotina</taxon>
        <taxon>Agaricomycetes</taxon>
        <taxon>Agaricomycetidae</taxon>
        <taxon>Agaricales</taxon>
        <taxon>Pluteineae</taxon>
        <taxon>Pluteaceae</taxon>
        <taxon>Pluteus</taxon>
    </lineage>
</organism>
<name>A0ACD3AUB5_9AGAR</name>
<evidence type="ECO:0000313" key="2">
    <source>
        <dbReference type="Proteomes" id="UP000308600"/>
    </source>
</evidence>
<dbReference type="EMBL" id="ML208349">
    <property type="protein sequence ID" value="TFK68542.1"/>
    <property type="molecule type" value="Genomic_DNA"/>
</dbReference>
<protein>
    <submittedName>
        <fullName evidence="1">Uncharacterized protein</fullName>
    </submittedName>
</protein>
<gene>
    <name evidence="1" type="ORF">BDN72DRAFT_674984</name>
</gene>
<sequence>MSMSTPTSYALLPAIRAFFVLQILSASLFMLIVIAAVVSHIRGLERRNATFYSFCAAWIIYGFSFSLLVLAGQPPWKGDPEFKLCFAQVTLIYMAPLVTISTTLALLLHLLFEILCAVVEIKLAQKWRRWRSFAPLLVLIPWTIAVIASIAFAVYSSQHRDLVALSNRRTFCKLHGSTIQLVSPIYSTIGSAIIILVEALVAALMYRHWDIVSRNGSSMFIRAVIFTVTIAVSTGIAAKYSSTATPSIGFDIGLATLPLIAAILFGSQKDLFLAFVFWKDSEKLNSTRRNSIGSVDGNTCLTSHMMNIDSESMAETSTISSVGR</sequence>
<reference evidence="1 2" key="1">
    <citation type="journal article" date="2019" name="Nat. Ecol. Evol.">
        <title>Megaphylogeny resolves global patterns of mushroom evolution.</title>
        <authorList>
            <person name="Varga T."/>
            <person name="Krizsan K."/>
            <person name="Foldi C."/>
            <person name="Dima B."/>
            <person name="Sanchez-Garcia M."/>
            <person name="Sanchez-Ramirez S."/>
            <person name="Szollosi G.J."/>
            <person name="Szarkandi J.G."/>
            <person name="Papp V."/>
            <person name="Albert L."/>
            <person name="Andreopoulos W."/>
            <person name="Angelini C."/>
            <person name="Antonin V."/>
            <person name="Barry K.W."/>
            <person name="Bougher N.L."/>
            <person name="Buchanan P."/>
            <person name="Buyck B."/>
            <person name="Bense V."/>
            <person name="Catcheside P."/>
            <person name="Chovatia M."/>
            <person name="Cooper J."/>
            <person name="Damon W."/>
            <person name="Desjardin D."/>
            <person name="Finy P."/>
            <person name="Geml J."/>
            <person name="Haridas S."/>
            <person name="Hughes K."/>
            <person name="Justo A."/>
            <person name="Karasinski D."/>
            <person name="Kautmanova I."/>
            <person name="Kiss B."/>
            <person name="Kocsube S."/>
            <person name="Kotiranta H."/>
            <person name="LaButti K.M."/>
            <person name="Lechner B.E."/>
            <person name="Liimatainen K."/>
            <person name="Lipzen A."/>
            <person name="Lukacs Z."/>
            <person name="Mihaltcheva S."/>
            <person name="Morgado L.N."/>
            <person name="Niskanen T."/>
            <person name="Noordeloos M.E."/>
            <person name="Ohm R.A."/>
            <person name="Ortiz-Santana B."/>
            <person name="Ovrebo C."/>
            <person name="Racz N."/>
            <person name="Riley R."/>
            <person name="Savchenko A."/>
            <person name="Shiryaev A."/>
            <person name="Soop K."/>
            <person name="Spirin V."/>
            <person name="Szebenyi C."/>
            <person name="Tomsovsky M."/>
            <person name="Tulloss R.E."/>
            <person name="Uehling J."/>
            <person name="Grigoriev I.V."/>
            <person name="Vagvolgyi C."/>
            <person name="Papp T."/>
            <person name="Martin F.M."/>
            <person name="Miettinen O."/>
            <person name="Hibbett D.S."/>
            <person name="Nagy L.G."/>
        </authorList>
    </citation>
    <scope>NUCLEOTIDE SEQUENCE [LARGE SCALE GENOMIC DNA]</scope>
    <source>
        <strain evidence="1 2">NL-1719</strain>
    </source>
</reference>
<proteinExistence type="predicted"/>
<dbReference type="Proteomes" id="UP000308600">
    <property type="component" value="Unassembled WGS sequence"/>
</dbReference>
<accession>A0ACD3AUB5</accession>